<feature type="transmembrane region" description="Helical" evidence="2">
    <location>
        <begin position="562"/>
        <end position="580"/>
    </location>
</feature>
<feature type="domain" description="TRAP C4-dicarboxylate transport system permease DctM subunit" evidence="3">
    <location>
        <begin position="120"/>
        <end position="556"/>
    </location>
</feature>
<comment type="function">
    <text evidence="1">Part of the tripartite ATP-independent periplasmic (TRAP) transport system.</text>
</comment>
<dbReference type="Proteomes" id="UP000192917">
    <property type="component" value="Unassembled WGS sequence"/>
</dbReference>
<dbReference type="PANTHER" id="PTHR43849">
    <property type="entry name" value="BLL3936 PROTEIN"/>
    <property type="match status" value="1"/>
</dbReference>
<dbReference type="InterPro" id="IPR010656">
    <property type="entry name" value="DctM"/>
</dbReference>
<keyword evidence="1" id="KW-0813">Transport</keyword>
<feature type="transmembrane region" description="Helical" evidence="2">
    <location>
        <begin position="347"/>
        <end position="366"/>
    </location>
</feature>
<evidence type="ECO:0000313" key="5">
    <source>
        <dbReference type="Proteomes" id="UP000192917"/>
    </source>
</evidence>
<keyword evidence="2" id="KW-1133">Transmembrane helix</keyword>
<feature type="transmembrane region" description="Helical" evidence="2">
    <location>
        <begin position="412"/>
        <end position="430"/>
    </location>
</feature>
<reference evidence="4 5" key="1">
    <citation type="submission" date="2017-04" db="EMBL/GenBank/DDBJ databases">
        <authorList>
            <person name="Afonso C.L."/>
            <person name="Miller P.J."/>
            <person name="Scott M.A."/>
            <person name="Spackman E."/>
            <person name="Goraichik I."/>
            <person name="Dimitrov K.M."/>
            <person name="Suarez D.L."/>
            <person name="Swayne D.E."/>
        </authorList>
    </citation>
    <scope>NUCLEOTIDE SEQUENCE [LARGE SCALE GENOMIC DNA]</scope>
    <source>
        <strain evidence="4 5">USBA 355</strain>
    </source>
</reference>
<feature type="transmembrane region" description="Helical" evidence="2">
    <location>
        <begin position="56"/>
        <end position="71"/>
    </location>
</feature>
<dbReference type="GO" id="GO:0022857">
    <property type="term" value="F:transmembrane transporter activity"/>
    <property type="evidence" value="ECO:0007669"/>
    <property type="project" value="UniProtKB-UniRule"/>
</dbReference>
<feature type="transmembrane region" description="Helical" evidence="2">
    <location>
        <begin position="135"/>
        <end position="153"/>
    </location>
</feature>
<evidence type="ECO:0000313" key="4">
    <source>
        <dbReference type="EMBL" id="SMF79832.1"/>
    </source>
</evidence>
<feature type="transmembrane region" description="Helical" evidence="2">
    <location>
        <begin position="24"/>
        <end position="44"/>
    </location>
</feature>
<dbReference type="Pfam" id="PF06808">
    <property type="entry name" value="DctM"/>
    <property type="match status" value="1"/>
</dbReference>
<feature type="transmembrane region" description="Helical" evidence="2">
    <location>
        <begin position="372"/>
        <end position="391"/>
    </location>
</feature>
<dbReference type="InterPro" id="IPR011853">
    <property type="entry name" value="TRAP_DctM-Dct_fused"/>
</dbReference>
<gene>
    <name evidence="4" type="ORF">SAMN05428998_14040</name>
</gene>
<dbReference type="GO" id="GO:0005886">
    <property type="term" value="C:plasma membrane"/>
    <property type="evidence" value="ECO:0007669"/>
    <property type="project" value="UniProtKB-SubCell"/>
</dbReference>
<keyword evidence="2" id="KW-0812">Transmembrane</keyword>
<dbReference type="EMBL" id="FWZX01000040">
    <property type="protein sequence ID" value="SMF79832.1"/>
    <property type="molecule type" value="Genomic_DNA"/>
</dbReference>
<evidence type="ECO:0000256" key="2">
    <source>
        <dbReference type="SAM" id="Phobius"/>
    </source>
</evidence>
<dbReference type="STRING" id="560819.SAMN05428998_14040"/>
<protein>
    <submittedName>
        <fullName evidence="4">TRAP transporter, 4TM/12TM fusion protein</fullName>
    </submittedName>
</protein>
<feature type="transmembrane region" description="Helical" evidence="2">
    <location>
        <begin position="185"/>
        <end position="206"/>
    </location>
</feature>
<feature type="transmembrane region" description="Helical" evidence="2">
    <location>
        <begin position="111"/>
        <end position="128"/>
    </location>
</feature>
<proteinExistence type="predicted"/>
<dbReference type="NCBIfam" id="TIGR02123">
    <property type="entry name" value="TRAP_fused"/>
    <property type="match status" value="1"/>
</dbReference>
<feature type="transmembrane region" description="Helical" evidence="2">
    <location>
        <begin position="227"/>
        <end position="247"/>
    </location>
</feature>
<keyword evidence="5" id="KW-1185">Reference proteome</keyword>
<feature type="transmembrane region" description="Helical" evidence="2">
    <location>
        <begin position="78"/>
        <end position="96"/>
    </location>
</feature>
<dbReference type="AlphaFoldDB" id="A0A1Y6CWF3"/>
<sequence length="616" mass="64610">MKRPVDPAKPSGLMNSKAASEGTLRWAAGLLALACVVFHLWLVFSGLVPNLVSRPVHLALALPWVFLLVPYRSAAARWASGLFCLAGIAACAWVALDHAALEDQYGSLEGWRQTAVAVLLLAVVLEMARRAVKLALPVAALVALAYGLFGQYLPGRLGHPGFPLDSFLGTLTIAEGGIWGPLTGISVNIVAVFVIFGAAVSAGLGGEAFMSLATKLAGRLEAGAAKVSVLASALFGSISGSASANVASTGAITLPAMKRLGYPAAFAAAVEATASTGGQIMPPLMGAGAFVMAELLRLRYTQIVEAAFFPAILFFLSVWFGIALFARRYGLKPMAAEEIPAWRRVRWLAPFFLIPFAILVWTMFAAGRTPQYAAALSTFAAVALLAVDARWRPALSGLPVRLRDAAIEAARQIAVIASIIICAGIVIGVLNQTGLGVKITSAILTLSGGSLYPALVLTALACLILGMEVPTTAAYVICVSVAGPALQKLGLPPLQAHLFVFWYALLSTITPPVCGTVFIAAGMAEAPWLRVAGQAMRLGLGLYVVPLAFVASPSLIDPLGRPFWATLAFLKTALGLWLLARALVRRDDPWWLRLLSAAVGLAIAFLPTRGLLGLAF</sequence>
<comment type="subcellular location">
    <subcellularLocation>
        <location evidence="1">Cell inner membrane</location>
        <topology evidence="1">Multi-pass membrane protein</topology>
    </subcellularLocation>
</comment>
<feature type="transmembrane region" description="Helical" evidence="2">
    <location>
        <begin position="592"/>
        <end position="612"/>
    </location>
</feature>
<evidence type="ECO:0000259" key="3">
    <source>
        <dbReference type="Pfam" id="PF06808"/>
    </source>
</evidence>
<name>A0A1Y6CWF3_9PROT</name>
<keyword evidence="1" id="KW-0997">Cell inner membrane</keyword>
<feature type="transmembrane region" description="Helical" evidence="2">
    <location>
        <begin position="535"/>
        <end position="556"/>
    </location>
</feature>
<organism evidence="4 5">
    <name type="scientific">Tistlia consotensis USBA 355</name>
    <dbReference type="NCBI Taxonomy" id="560819"/>
    <lineage>
        <taxon>Bacteria</taxon>
        <taxon>Pseudomonadati</taxon>
        <taxon>Pseudomonadota</taxon>
        <taxon>Alphaproteobacteria</taxon>
        <taxon>Rhodospirillales</taxon>
        <taxon>Rhodovibrionaceae</taxon>
        <taxon>Tistlia</taxon>
    </lineage>
</organism>
<keyword evidence="1" id="KW-1003">Cell membrane</keyword>
<evidence type="ECO:0000256" key="1">
    <source>
        <dbReference type="RuleBase" id="RU369079"/>
    </source>
</evidence>
<accession>A0A1Y6CWF3</accession>
<feature type="transmembrane region" description="Helical" evidence="2">
    <location>
        <begin position="306"/>
        <end position="326"/>
    </location>
</feature>
<feature type="transmembrane region" description="Helical" evidence="2">
    <location>
        <begin position="501"/>
        <end position="523"/>
    </location>
</feature>
<keyword evidence="2" id="KW-0472">Membrane</keyword>
<feature type="transmembrane region" description="Helical" evidence="2">
    <location>
        <begin position="442"/>
        <end position="465"/>
    </location>
</feature>
<dbReference type="PANTHER" id="PTHR43849:SF2">
    <property type="entry name" value="BLL3936 PROTEIN"/>
    <property type="match status" value="1"/>
</dbReference>